<evidence type="ECO:0000313" key="1">
    <source>
        <dbReference type="EMBL" id="PLC59244.1"/>
    </source>
</evidence>
<accession>A0A2N4UW37</accession>
<comment type="caution">
    <text evidence="1">The sequence shown here is derived from an EMBL/GenBank/DDBJ whole genome shotgun (WGS) entry which is preliminary data.</text>
</comment>
<gene>
    <name evidence="1" type="ORF">CIK00_02975</name>
</gene>
<dbReference type="Proteomes" id="UP000234420">
    <property type="component" value="Unassembled WGS sequence"/>
</dbReference>
<sequence length="95" mass="11080">MRYYSRKYKKKVTFLIGKAKRNDLSLSFYLLLINRKSSLSEAIKIRKRDGEVLRYDLAKDHGLFRSIPIYSKKGISLGLNRVELINGTPKIDEET</sequence>
<organism evidence="1 2">
    <name type="scientific">Photobacterium carnosum</name>
    <dbReference type="NCBI Taxonomy" id="2023717"/>
    <lineage>
        <taxon>Bacteria</taxon>
        <taxon>Pseudomonadati</taxon>
        <taxon>Pseudomonadota</taxon>
        <taxon>Gammaproteobacteria</taxon>
        <taxon>Vibrionales</taxon>
        <taxon>Vibrionaceae</taxon>
        <taxon>Photobacterium</taxon>
    </lineage>
</organism>
<proteinExistence type="predicted"/>
<dbReference type="EMBL" id="NPIB01000002">
    <property type="protein sequence ID" value="PLC59244.1"/>
    <property type="molecule type" value="Genomic_DNA"/>
</dbReference>
<protein>
    <submittedName>
        <fullName evidence="1">Uncharacterized protein</fullName>
    </submittedName>
</protein>
<dbReference type="AlphaFoldDB" id="A0A2N4UW37"/>
<evidence type="ECO:0000313" key="2">
    <source>
        <dbReference type="Proteomes" id="UP000234420"/>
    </source>
</evidence>
<name>A0A2N4UW37_9GAMM</name>
<keyword evidence="2" id="KW-1185">Reference proteome</keyword>
<reference evidence="1 2" key="1">
    <citation type="journal article" date="2018" name="Syst. Appl. Microbiol.">
        <title>Photobacterium carnosum sp. nov., isolated from spoiled modified atmosphere packaged poultry meat.</title>
        <authorList>
            <person name="Hilgarth M."/>
            <person name="Fuertes S."/>
            <person name="Ehrmann M."/>
            <person name="Vogel R.F."/>
        </authorList>
    </citation>
    <scope>NUCLEOTIDE SEQUENCE [LARGE SCALE GENOMIC DNA]</scope>
    <source>
        <strain evidence="1 2">TMW 2.2021</strain>
    </source>
</reference>